<reference evidence="7" key="1">
    <citation type="journal article" date="2019" name="Int. J. Syst. Evol. Microbiol.">
        <title>The Global Catalogue of Microorganisms (GCM) 10K type strain sequencing project: providing services to taxonomists for standard genome sequencing and annotation.</title>
        <authorList>
            <consortium name="The Broad Institute Genomics Platform"/>
            <consortium name="The Broad Institute Genome Sequencing Center for Infectious Disease"/>
            <person name="Wu L."/>
            <person name="Ma J."/>
        </authorList>
    </citation>
    <scope>NUCLEOTIDE SEQUENCE [LARGE SCALE GENOMIC DNA]</scope>
    <source>
        <strain evidence="7">CGMCC 4.7277</strain>
    </source>
</reference>
<feature type="domain" description="Cytochrome c" evidence="5">
    <location>
        <begin position="64"/>
        <end position="148"/>
    </location>
</feature>
<keyword evidence="4" id="KW-0732">Signal</keyword>
<evidence type="ECO:0000256" key="2">
    <source>
        <dbReference type="ARBA" id="ARBA00022723"/>
    </source>
</evidence>
<keyword evidence="7" id="KW-1185">Reference proteome</keyword>
<evidence type="ECO:0000256" key="1">
    <source>
        <dbReference type="ARBA" id="ARBA00022617"/>
    </source>
</evidence>
<dbReference type="Gene3D" id="1.10.760.10">
    <property type="entry name" value="Cytochrome c-like domain"/>
    <property type="match status" value="1"/>
</dbReference>
<feature type="signal peptide" evidence="4">
    <location>
        <begin position="1"/>
        <end position="28"/>
    </location>
</feature>
<protein>
    <recommendedName>
        <fullName evidence="5">Cytochrome c domain-containing protein</fullName>
    </recommendedName>
</protein>
<proteinExistence type="predicted"/>
<dbReference type="InterPro" id="IPR009056">
    <property type="entry name" value="Cyt_c-like_dom"/>
</dbReference>
<keyword evidence="2" id="KW-0479">Metal-binding</keyword>
<evidence type="ECO:0000256" key="4">
    <source>
        <dbReference type="SAM" id="SignalP"/>
    </source>
</evidence>
<dbReference type="RefSeq" id="WP_157090204.1">
    <property type="nucleotide sequence ID" value="NZ_JBHSMX010000003.1"/>
</dbReference>
<evidence type="ECO:0000256" key="3">
    <source>
        <dbReference type="ARBA" id="ARBA00023004"/>
    </source>
</evidence>
<gene>
    <name evidence="6" type="ORF">ACFPP7_00340</name>
</gene>
<keyword evidence="1" id="KW-0349">Heme</keyword>
<organism evidence="6 7">
    <name type="scientific">Polaromonas jejuensis</name>
    <dbReference type="NCBI Taxonomy" id="457502"/>
    <lineage>
        <taxon>Bacteria</taxon>
        <taxon>Pseudomonadati</taxon>
        <taxon>Pseudomonadota</taxon>
        <taxon>Betaproteobacteria</taxon>
        <taxon>Burkholderiales</taxon>
        <taxon>Comamonadaceae</taxon>
        <taxon>Polaromonas</taxon>
    </lineage>
</organism>
<sequence>MKPSIQIVLPAMLAVLVTIAQSSPGVAAADEATKAPRGIHVQSPKLDPALVRKTQEETDKVIRRGAALWKDRQLGTNGQNCNMCHPSGAATHPETFPKFKQQFGRVVTVQEFINWCIVAAMRGDSQEIGSEDLTALEAYQAYESRGQIMEIGVPGP</sequence>
<accession>A0ABW0Q3A4</accession>
<dbReference type="Proteomes" id="UP001596084">
    <property type="component" value="Unassembled WGS sequence"/>
</dbReference>
<dbReference type="SUPFAM" id="SSF46626">
    <property type="entry name" value="Cytochrome c"/>
    <property type="match status" value="1"/>
</dbReference>
<evidence type="ECO:0000259" key="5">
    <source>
        <dbReference type="Pfam" id="PF21342"/>
    </source>
</evidence>
<keyword evidence="3" id="KW-0408">Iron</keyword>
<comment type="caution">
    <text evidence="6">The sequence shown here is derived from an EMBL/GenBank/DDBJ whole genome shotgun (WGS) entry which is preliminary data.</text>
</comment>
<dbReference type="EMBL" id="JBHSMX010000003">
    <property type="protein sequence ID" value="MFC5519366.1"/>
    <property type="molecule type" value="Genomic_DNA"/>
</dbReference>
<dbReference type="InterPro" id="IPR036909">
    <property type="entry name" value="Cyt_c-like_dom_sf"/>
</dbReference>
<feature type="chain" id="PRO_5045220760" description="Cytochrome c domain-containing protein" evidence="4">
    <location>
        <begin position="29"/>
        <end position="156"/>
    </location>
</feature>
<evidence type="ECO:0000313" key="6">
    <source>
        <dbReference type="EMBL" id="MFC5519366.1"/>
    </source>
</evidence>
<dbReference type="Pfam" id="PF21342">
    <property type="entry name" value="SoxA-TsdA_cyt-c"/>
    <property type="match status" value="1"/>
</dbReference>
<evidence type="ECO:0000313" key="7">
    <source>
        <dbReference type="Proteomes" id="UP001596084"/>
    </source>
</evidence>
<name>A0ABW0Q3A4_9BURK</name>